<proteinExistence type="predicted"/>
<feature type="chain" id="PRO_5045112006" description="Secreted protein" evidence="2">
    <location>
        <begin position="28"/>
        <end position="123"/>
    </location>
</feature>
<dbReference type="RefSeq" id="WP_285187057.1">
    <property type="nucleotide sequence ID" value="NZ_CP126981.1"/>
</dbReference>
<keyword evidence="2" id="KW-0732">Signal</keyword>
<feature type="region of interest" description="Disordered" evidence="1">
    <location>
        <begin position="102"/>
        <end position="123"/>
    </location>
</feature>
<evidence type="ECO:0008006" key="5">
    <source>
        <dbReference type="Google" id="ProtNLM"/>
    </source>
</evidence>
<dbReference type="Proteomes" id="UP001236585">
    <property type="component" value="Chromosome"/>
</dbReference>
<sequence length="123" mass="12904">MRMITRSVVVAAAVAVAGLIGTGPAAADAPNGSYTRTTGDGSRKPFEVIFAPCGAGCVTYTVAESPDSTSTYHLEGNRWVSELKEFGEDSFDPNTLVGTYTINPPPEISLPRESGTYTLTKNG</sequence>
<accession>A0ABY8VWB5</accession>
<organism evidence="3 4">
    <name type="scientific">Candidatus Mycobacterium wuenschmannii</name>
    <dbReference type="NCBI Taxonomy" id="3027808"/>
    <lineage>
        <taxon>Bacteria</taxon>
        <taxon>Bacillati</taxon>
        <taxon>Actinomycetota</taxon>
        <taxon>Actinomycetes</taxon>
        <taxon>Mycobacteriales</taxon>
        <taxon>Mycobacteriaceae</taxon>
        <taxon>Mycobacterium</taxon>
    </lineage>
</organism>
<evidence type="ECO:0000313" key="3">
    <source>
        <dbReference type="EMBL" id="WIM87356.1"/>
    </source>
</evidence>
<feature type="signal peptide" evidence="2">
    <location>
        <begin position="1"/>
        <end position="27"/>
    </location>
</feature>
<gene>
    <name evidence="3" type="ORF">PT015_21325</name>
</gene>
<evidence type="ECO:0000313" key="4">
    <source>
        <dbReference type="Proteomes" id="UP001236585"/>
    </source>
</evidence>
<dbReference type="EMBL" id="CP126981">
    <property type="protein sequence ID" value="WIM87356.1"/>
    <property type="molecule type" value="Genomic_DNA"/>
</dbReference>
<evidence type="ECO:0000256" key="2">
    <source>
        <dbReference type="SAM" id="SignalP"/>
    </source>
</evidence>
<name>A0ABY8VWB5_9MYCO</name>
<evidence type="ECO:0000256" key="1">
    <source>
        <dbReference type="SAM" id="MobiDB-lite"/>
    </source>
</evidence>
<protein>
    <recommendedName>
        <fullName evidence="5">Secreted protein</fullName>
    </recommendedName>
</protein>
<reference evidence="3 4" key="1">
    <citation type="journal article" date="2023" name="Microbiol. Resour. Announc.">
        <title>Complete Genome Sequence of Mycobacterium wuenschmanii, a novel Nontuberculous Mycobacterium Isolated from a captive population of Amazon Milk Frogs.</title>
        <authorList>
            <person name="Hicks J."/>
            <person name="Zeineldin M."/>
            <person name="Ward H."/>
            <person name="Wuenschmann A."/>
            <person name="Camp P."/>
            <person name="Farrell D."/>
            <person name="Lehman K."/>
            <person name="Thacker T."/>
            <person name="Cuthbert E."/>
        </authorList>
    </citation>
    <scope>NUCLEOTIDE SEQUENCE [LARGE SCALE GENOMIC DNA]</scope>
    <source>
        <strain evidence="3 4">Wuenschmanii</strain>
    </source>
</reference>
<keyword evidence="4" id="KW-1185">Reference proteome</keyword>